<dbReference type="PANTHER" id="PTHR33990:SF4">
    <property type="entry name" value="PHNB-LIKE DOMAIN-CONTAINING PROTEIN"/>
    <property type="match status" value="1"/>
</dbReference>
<dbReference type="STRING" id="889306.KP78_26610"/>
<dbReference type="InterPro" id="IPR009725">
    <property type="entry name" value="3_dmu_93_MTrfase"/>
</dbReference>
<dbReference type="RefSeq" id="WP_041089392.1">
    <property type="nucleotide sequence ID" value="NZ_JXRP01000018.1"/>
</dbReference>
<evidence type="ECO:0000313" key="3">
    <source>
        <dbReference type="Proteomes" id="UP000031938"/>
    </source>
</evidence>
<accession>A0A0C2V833</accession>
<evidence type="ECO:0000313" key="2">
    <source>
        <dbReference type="EMBL" id="KIL45117.1"/>
    </source>
</evidence>
<dbReference type="Pfam" id="PF06983">
    <property type="entry name" value="3-dmu-9_3-mt"/>
    <property type="match status" value="1"/>
</dbReference>
<dbReference type="PATRIC" id="fig|889306.3.peg.2674"/>
<dbReference type="Gene3D" id="3.30.720.100">
    <property type="match status" value="1"/>
</dbReference>
<reference evidence="2 3" key="1">
    <citation type="submission" date="2015-01" db="EMBL/GenBank/DDBJ databases">
        <title>Genome sequencing of Jeotgalibacillus soli.</title>
        <authorList>
            <person name="Goh K.M."/>
            <person name="Chan K.-G."/>
            <person name="Yaakop A.S."/>
            <person name="Ee R."/>
            <person name="Gan H.M."/>
            <person name="Chan C.S."/>
        </authorList>
    </citation>
    <scope>NUCLEOTIDE SEQUENCE [LARGE SCALE GENOMIC DNA]</scope>
    <source>
        <strain evidence="2 3">P9</strain>
    </source>
</reference>
<keyword evidence="3" id="KW-1185">Reference proteome</keyword>
<dbReference type="SUPFAM" id="SSF54593">
    <property type="entry name" value="Glyoxalase/Bleomycin resistance protein/Dihydroxybiphenyl dioxygenase"/>
    <property type="match status" value="1"/>
</dbReference>
<dbReference type="Proteomes" id="UP000031938">
    <property type="component" value="Unassembled WGS sequence"/>
</dbReference>
<gene>
    <name evidence="2" type="ORF">KP78_26610</name>
</gene>
<evidence type="ECO:0000259" key="1">
    <source>
        <dbReference type="Pfam" id="PF06983"/>
    </source>
</evidence>
<dbReference type="InterPro" id="IPR029068">
    <property type="entry name" value="Glyas_Bleomycin-R_OHBP_Dase"/>
</dbReference>
<dbReference type="InterPro" id="IPR028973">
    <property type="entry name" value="PhnB-like"/>
</dbReference>
<name>A0A0C2V833_9BACL</name>
<dbReference type="EMBL" id="JXRP01000018">
    <property type="protein sequence ID" value="KIL45117.1"/>
    <property type="molecule type" value="Genomic_DNA"/>
</dbReference>
<protein>
    <recommendedName>
        <fullName evidence="1">PhnB-like domain-containing protein</fullName>
    </recommendedName>
</protein>
<dbReference type="AlphaFoldDB" id="A0A0C2V833"/>
<sequence>MDQKITTFLMFNGKAEEAINFYMSLFDQSETSFMLYKEDGSVLHASFTLNGQIFMAIDNSNGHHHAFTPAMSLFVTCDSEEEIDRLFEALSEEGAVLMPLGPLPVSEKFGWVQDKYGVSWQLNLPKS</sequence>
<dbReference type="PIRSF" id="PIRSF021700">
    <property type="entry name" value="3_dmu_93_MTrfase"/>
    <property type="match status" value="1"/>
</dbReference>
<dbReference type="CDD" id="cd06588">
    <property type="entry name" value="PhnB_like"/>
    <property type="match status" value="1"/>
</dbReference>
<comment type="caution">
    <text evidence="2">The sequence shown here is derived from an EMBL/GenBank/DDBJ whole genome shotgun (WGS) entry which is preliminary data.</text>
</comment>
<feature type="domain" description="PhnB-like" evidence="1">
    <location>
        <begin position="3"/>
        <end position="122"/>
    </location>
</feature>
<organism evidence="2 3">
    <name type="scientific">Jeotgalibacillus soli</name>
    <dbReference type="NCBI Taxonomy" id="889306"/>
    <lineage>
        <taxon>Bacteria</taxon>
        <taxon>Bacillati</taxon>
        <taxon>Bacillota</taxon>
        <taxon>Bacilli</taxon>
        <taxon>Bacillales</taxon>
        <taxon>Caryophanaceae</taxon>
        <taxon>Jeotgalibacillus</taxon>
    </lineage>
</organism>
<dbReference type="PANTHER" id="PTHR33990">
    <property type="entry name" value="PROTEIN YJDN-RELATED"/>
    <property type="match status" value="1"/>
</dbReference>
<dbReference type="Gene3D" id="3.30.720.110">
    <property type="match status" value="1"/>
</dbReference>
<proteinExistence type="predicted"/>